<feature type="transmembrane region" description="Helical" evidence="1">
    <location>
        <begin position="54"/>
        <end position="70"/>
    </location>
</feature>
<keyword evidence="1" id="KW-0472">Membrane</keyword>
<comment type="caution">
    <text evidence="2">The sequence shown here is derived from an EMBL/GenBank/DDBJ whole genome shotgun (WGS) entry which is preliminary data.</text>
</comment>
<keyword evidence="1" id="KW-0812">Transmembrane</keyword>
<evidence type="ECO:0000313" key="2">
    <source>
        <dbReference type="EMBL" id="GGB52093.1"/>
    </source>
</evidence>
<sequence length="80" mass="8173">MAEGNLAHAQDIQTLAIQADIDDAKAGRLYGFLALMALIIAAGVSAFLGNELMASAFLGAGVLGVVGQLIKGRGSNEKED</sequence>
<protein>
    <submittedName>
        <fullName evidence="2">Uncharacterized protein</fullName>
    </submittedName>
</protein>
<dbReference type="Proteomes" id="UP000614261">
    <property type="component" value="Unassembled WGS sequence"/>
</dbReference>
<evidence type="ECO:0000313" key="3">
    <source>
        <dbReference type="Proteomes" id="UP000614261"/>
    </source>
</evidence>
<dbReference type="EMBL" id="BMGD01000001">
    <property type="protein sequence ID" value="GGB52093.1"/>
    <property type="molecule type" value="Genomic_DNA"/>
</dbReference>
<organism evidence="2 3">
    <name type="scientific">Blastomonas aquatica</name>
    <dbReference type="NCBI Taxonomy" id="1510276"/>
    <lineage>
        <taxon>Bacteria</taxon>
        <taxon>Pseudomonadati</taxon>
        <taxon>Pseudomonadota</taxon>
        <taxon>Alphaproteobacteria</taxon>
        <taxon>Sphingomonadales</taxon>
        <taxon>Sphingomonadaceae</taxon>
        <taxon>Blastomonas</taxon>
    </lineage>
</organism>
<evidence type="ECO:0000256" key="1">
    <source>
        <dbReference type="SAM" id="Phobius"/>
    </source>
</evidence>
<gene>
    <name evidence="2" type="ORF">GCM10010833_03540</name>
</gene>
<name>A0ABQ1IWE2_9SPHN</name>
<proteinExistence type="predicted"/>
<accession>A0ABQ1IWE2</accession>
<keyword evidence="1" id="KW-1133">Transmembrane helix</keyword>
<reference evidence="3" key="1">
    <citation type="journal article" date="2019" name="Int. J. Syst. Evol. Microbiol.">
        <title>The Global Catalogue of Microorganisms (GCM) 10K type strain sequencing project: providing services to taxonomists for standard genome sequencing and annotation.</title>
        <authorList>
            <consortium name="The Broad Institute Genomics Platform"/>
            <consortium name="The Broad Institute Genome Sequencing Center for Infectious Disease"/>
            <person name="Wu L."/>
            <person name="Ma J."/>
        </authorList>
    </citation>
    <scope>NUCLEOTIDE SEQUENCE [LARGE SCALE GENOMIC DNA]</scope>
    <source>
        <strain evidence="3">CGMCC 1.12851</strain>
    </source>
</reference>
<keyword evidence="3" id="KW-1185">Reference proteome</keyword>
<feature type="transmembrane region" description="Helical" evidence="1">
    <location>
        <begin position="29"/>
        <end position="48"/>
    </location>
</feature>